<protein>
    <submittedName>
        <fullName evidence="1">SEC-C domain-containing protein</fullName>
    </submittedName>
</protein>
<evidence type="ECO:0000313" key="2">
    <source>
        <dbReference type="Proteomes" id="UP000610862"/>
    </source>
</evidence>
<dbReference type="RefSeq" id="WP_177268990.1">
    <property type="nucleotide sequence ID" value="NZ_JACRTA010000002.1"/>
</dbReference>
<gene>
    <name evidence="1" type="ORF">H8692_05960</name>
</gene>
<dbReference type="Pfam" id="PF02810">
    <property type="entry name" value="SEC-C"/>
    <property type="match status" value="1"/>
</dbReference>
<accession>A0A926E9M6</accession>
<dbReference type="AlphaFoldDB" id="A0A926E9M6"/>
<dbReference type="PANTHER" id="PTHR33747:SF1">
    <property type="entry name" value="ADENYLATE CYCLASE-ASSOCIATED CAP C-TERMINAL DOMAIN-CONTAINING PROTEIN"/>
    <property type="match status" value="1"/>
</dbReference>
<evidence type="ECO:0000313" key="1">
    <source>
        <dbReference type="EMBL" id="MBC8568309.1"/>
    </source>
</evidence>
<sequence>MTLFEEWKDLIENQTEETFPEFWKEYSEAETKIYSDILDKPNEKVTGTLGDLACGYEVRPVIFMGFLDGINSSLKKENDFENFDEQSNVEIQIEPEKLFYNMLAAGADYLYGLPQWTDILGEDKMTEIAKEYKKSKTVVKGKKIGRNEPCPCGSGKKYKHCCGRN</sequence>
<name>A0A926E9M6_9FIRM</name>
<proteinExistence type="predicted"/>
<dbReference type="InterPro" id="IPR004027">
    <property type="entry name" value="SEC_C_motif"/>
</dbReference>
<dbReference type="Gene3D" id="3.10.450.50">
    <property type="match status" value="1"/>
</dbReference>
<dbReference type="Proteomes" id="UP000610862">
    <property type="component" value="Unassembled WGS sequence"/>
</dbReference>
<dbReference type="PANTHER" id="PTHR33747">
    <property type="entry name" value="UPF0225 PROTEIN SCO1677"/>
    <property type="match status" value="1"/>
</dbReference>
<organism evidence="1 2">
    <name type="scientific">Lentihominibacter hominis</name>
    <dbReference type="NCBI Taxonomy" id="2763645"/>
    <lineage>
        <taxon>Bacteria</taxon>
        <taxon>Bacillati</taxon>
        <taxon>Bacillota</taxon>
        <taxon>Clostridia</taxon>
        <taxon>Peptostreptococcales</taxon>
        <taxon>Anaerovoracaceae</taxon>
        <taxon>Lentihominibacter</taxon>
    </lineage>
</organism>
<dbReference type="EMBL" id="JACRTA010000002">
    <property type="protein sequence ID" value="MBC8568309.1"/>
    <property type="molecule type" value="Genomic_DNA"/>
</dbReference>
<dbReference type="NCBIfam" id="NF004088">
    <property type="entry name" value="PRK05590.1"/>
    <property type="match status" value="1"/>
</dbReference>
<keyword evidence="2" id="KW-1185">Reference proteome</keyword>
<comment type="caution">
    <text evidence="1">The sequence shown here is derived from an EMBL/GenBank/DDBJ whole genome shotgun (WGS) entry which is preliminary data.</text>
</comment>
<reference evidence="1" key="1">
    <citation type="submission" date="2020-08" db="EMBL/GenBank/DDBJ databases">
        <title>Genome public.</title>
        <authorList>
            <person name="Liu C."/>
            <person name="Sun Q."/>
        </authorList>
    </citation>
    <scope>NUCLEOTIDE SEQUENCE</scope>
    <source>
        <strain evidence="1">NSJ-24</strain>
    </source>
</reference>
<dbReference type="SUPFAM" id="SSF103642">
    <property type="entry name" value="Sec-C motif"/>
    <property type="match status" value="1"/>
</dbReference>